<feature type="signal peptide" evidence="1">
    <location>
        <begin position="1"/>
        <end position="17"/>
    </location>
</feature>
<feature type="chain" id="PRO_5047134446" description="DUF4270 family protein" evidence="1">
    <location>
        <begin position="18"/>
        <end position="321"/>
    </location>
</feature>
<evidence type="ECO:0000313" key="2">
    <source>
        <dbReference type="EMBL" id="MCB2409184.1"/>
    </source>
</evidence>
<keyword evidence="3" id="KW-1185">Reference proteome</keyword>
<proteinExistence type="predicted"/>
<gene>
    <name evidence="2" type="ORF">LGH74_14430</name>
</gene>
<comment type="caution">
    <text evidence="2">The sequence shown here is derived from an EMBL/GenBank/DDBJ whole genome shotgun (WGS) entry which is preliminary data.</text>
</comment>
<keyword evidence="1" id="KW-0732">Signal</keyword>
<sequence length="321" mass="35299">MRIRLPLVASVSVCLLAACSPDSDSSPSPYLELVGSTRFVSANRSVTSPGDTLTTRLYAEASDAQSPLRRLLITVSYEPNKNPILYTSTFDPTELADQSEKLVYLDTTFSTTAPTTALAYQFTFGTRTTSGREVWRFEAEDTQQRTASRSYRLTLRTADSALVYHRYNVRLQAPQTAASRSFLSLLSGLALPKVTVRKNPEAQELIDLIYLPTAAGAPSLSTLTDDTLRLKLGRSWSKKRATQLRLLPLSDSTSFANANTAASFTTLFNQVLTPSATSTGPLREKQIIAFQTEDKKYGLIQVVDIKTTPTPTVDLQIRIAK</sequence>
<dbReference type="RefSeq" id="WP_226176742.1">
    <property type="nucleotide sequence ID" value="NZ_JAJADR010000004.1"/>
</dbReference>
<evidence type="ECO:0000313" key="3">
    <source>
        <dbReference type="Proteomes" id="UP001165296"/>
    </source>
</evidence>
<organism evidence="2 3">
    <name type="scientific">Hymenobacter lucidus</name>
    <dbReference type="NCBI Taxonomy" id="2880930"/>
    <lineage>
        <taxon>Bacteria</taxon>
        <taxon>Pseudomonadati</taxon>
        <taxon>Bacteroidota</taxon>
        <taxon>Cytophagia</taxon>
        <taxon>Cytophagales</taxon>
        <taxon>Hymenobacteraceae</taxon>
        <taxon>Hymenobacter</taxon>
    </lineage>
</organism>
<protein>
    <recommendedName>
        <fullName evidence="4">DUF4270 family protein</fullName>
    </recommendedName>
</protein>
<evidence type="ECO:0000256" key="1">
    <source>
        <dbReference type="SAM" id="SignalP"/>
    </source>
</evidence>
<dbReference type="Proteomes" id="UP001165296">
    <property type="component" value="Unassembled WGS sequence"/>
</dbReference>
<dbReference type="PROSITE" id="PS51257">
    <property type="entry name" value="PROKAR_LIPOPROTEIN"/>
    <property type="match status" value="1"/>
</dbReference>
<evidence type="ECO:0008006" key="4">
    <source>
        <dbReference type="Google" id="ProtNLM"/>
    </source>
</evidence>
<name>A0ABS8AT04_9BACT</name>
<dbReference type="EMBL" id="JAJADR010000004">
    <property type="protein sequence ID" value="MCB2409184.1"/>
    <property type="molecule type" value="Genomic_DNA"/>
</dbReference>
<reference evidence="2" key="1">
    <citation type="submission" date="2021-10" db="EMBL/GenBank/DDBJ databases">
        <authorList>
            <person name="Dean J.D."/>
            <person name="Kim M.K."/>
            <person name="Newey C.N."/>
            <person name="Stoker T.S."/>
            <person name="Thompson D.W."/>
            <person name="Grose J.H."/>
        </authorList>
    </citation>
    <scope>NUCLEOTIDE SEQUENCE</scope>
    <source>
        <strain evidence="2">BT178</strain>
    </source>
</reference>
<accession>A0ABS8AT04</accession>